<feature type="modified residue" description="4-aspartylphosphate" evidence="2">
    <location>
        <position position="58"/>
    </location>
</feature>
<dbReference type="eggNOG" id="COG0784">
    <property type="taxonomic scope" value="Bacteria"/>
</dbReference>
<evidence type="ECO:0000256" key="2">
    <source>
        <dbReference type="PROSITE-ProRule" id="PRU00169"/>
    </source>
</evidence>
<dbReference type="InterPro" id="IPR011006">
    <property type="entry name" value="CheY-like_superfamily"/>
</dbReference>
<comment type="caution">
    <text evidence="4">The sequence shown here is derived from an EMBL/GenBank/DDBJ whole genome shotgun (WGS) entry which is preliminary data.</text>
</comment>
<dbReference type="GO" id="GO:0000160">
    <property type="term" value="P:phosphorelay signal transduction system"/>
    <property type="evidence" value="ECO:0007669"/>
    <property type="project" value="InterPro"/>
</dbReference>
<dbReference type="InterPro" id="IPR001789">
    <property type="entry name" value="Sig_transdc_resp-reg_receiver"/>
</dbReference>
<dbReference type="PANTHER" id="PTHR44591">
    <property type="entry name" value="STRESS RESPONSE REGULATOR PROTEIN 1"/>
    <property type="match status" value="1"/>
</dbReference>
<evidence type="ECO:0000313" key="5">
    <source>
        <dbReference type="Proteomes" id="UP000035100"/>
    </source>
</evidence>
<sequence length="125" mass="13317">MSDTAKQTILVVDDEALLALELEMILKEAGYRVLGPAHSIDRALKLIEGEPPDGAVLDVNLGTGRSDPIADLLAEMGVPYLFLSGHARDVLGERHRDRTLVSKPYREAELLAAVAALGSSGDARG</sequence>
<evidence type="ECO:0000259" key="3">
    <source>
        <dbReference type="PROSITE" id="PS50110"/>
    </source>
</evidence>
<evidence type="ECO:0000313" key="4">
    <source>
        <dbReference type="EMBL" id="KIQ68864.1"/>
    </source>
</evidence>
<dbReference type="SMART" id="SM00448">
    <property type="entry name" value="REC"/>
    <property type="match status" value="1"/>
</dbReference>
<protein>
    <submittedName>
        <fullName evidence="4">Response regulator</fullName>
    </submittedName>
</protein>
<dbReference type="PANTHER" id="PTHR44591:SF24">
    <property type="entry name" value="PROTEIN-GLUTAMATE METHYLESTERASE_PROTEIN-GLUTAMINE GLUTAMINASE 1"/>
    <property type="match status" value="1"/>
</dbReference>
<dbReference type="Gene3D" id="3.40.50.2300">
    <property type="match status" value="1"/>
</dbReference>
<feature type="domain" description="Response regulatory" evidence="3">
    <location>
        <begin position="8"/>
        <end position="118"/>
    </location>
</feature>
<dbReference type="InterPro" id="IPR050595">
    <property type="entry name" value="Bact_response_regulator"/>
</dbReference>
<dbReference type="PROSITE" id="PS50110">
    <property type="entry name" value="RESPONSE_REGULATORY"/>
    <property type="match status" value="1"/>
</dbReference>
<reference evidence="4 5" key="1">
    <citation type="submission" date="2013-01" db="EMBL/GenBank/DDBJ databases">
        <authorList>
            <person name="Fiebig A."/>
            <person name="Goeker M."/>
            <person name="Klenk H.-P.P."/>
        </authorList>
    </citation>
    <scope>NUCLEOTIDE SEQUENCE [LARGE SCALE GENOMIC DNA]</scope>
    <source>
        <strain evidence="4 5">DSM 24838</strain>
    </source>
</reference>
<dbReference type="EMBL" id="AONG01000012">
    <property type="protein sequence ID" value="KIQ68864.1"/>
    <property type="molecule type" value="Genomic_DNA"/>
</dbReference>
<name>A0A0D0Q2U0_9RHOB</name>
<proteinExistence type="predicted"/>
<dbReference type="Pfam" id="PF00072">
    <property type="entry name" value="Response_reg"/>
    <property type="match status" value="1"/>
</dbReference>
<dbReference type="SUPFAM" id="SSF52172">
    <property type="entry name" value="CheY-like"/>
    <property type="match status" value="1"/>
</dbReference>
<keyword evidence="1 2" id="KW-0597">Phosphoprotein</keyword>
<dbReference type="OrthoDB" id="582170at2"/>
<organism evidence="4 5">
    <name type="scientific">Wenxinia marina DSM 24838</name>
    <dbReference type="NCBI Taxonomy" id="1123501"/>
    <lineage>
        <taxon>Bacteria</taxon>
        <taxon>Pseudomonadati</taxon>
        <taxon>Pseudomonadota</taxon>
        <taxon>Alphaproteobacteria</taxon>
        <taxon>Rhodobacterales</taxon>
        <taxon>Roseobacteraceae</taxon>
        <taxon>Wenxinia</taxon>
    </lineage>
</organism>
<accession>A0A0D0Q2U0</accession>
<dbReference type="STRING" id="1123501.Wenmar_02593"/>
<keyword evidence="5" id="KW-1185">Reference proteome</keyword>
<dbReference type="Proteomes" id="UP000035100">
    <property type="component" value="Unassembled WGS sequence"/>
</dbReference>
<dbReference type="AlphaFoldDB" id="A0A0D0Q2U0"/>
<evidence type="ECO:0000256" key="1">
    <source>
        <dbReference type="ARBA" id="ARBA00022553"/>
    </source>
</evidence>
<gene>
    <name evidence="4" type="ORF">Wenmar_02593</name>
</gene>
<dbReference type="RefSeq" id="WP_018301496.1">
    <property type="nucleotide sequence ID" value="NZ_KB902277.1"/>
</dbReference>